<evidence type="ECO:0000256" key="9">
    <source>
        <dbReference type="PROSITE-ProRule" id="PRU10141"/>
    </source>
</evidence>
<keyword evidence="3" id="KW-0808">Transferase</keyword>
<dbReference type="EMBL" id="DWZJ01000007">
    <property type="protein sequence ID" value="HJB12278.1"/>
    <property type="molecule type" value="Genomic_DNA"/>
</dbReference>
<dbReference type="PROSITE" id="PS00107">
    <property type="entry name" value="PROTEIN_KINASE_ATP"/>
    <property type="match status" value="1"/>
</dbReference>
<dbReference type="Pfam" id="PF00069">
    <property type="entry name" value="Pkinase"/>
    <property type="match status" value="1"/>
</dbReference>
<dbReference type="FunFam" id="3.30.200.20:FF:000035">
    <property type="entry name" value="Serine/threonine protein kinase Stk1"/>
    <property type="match status" value="1"/>
</dbReference>
<evidence type="ECO:0000256" key="2">
    <source>
        <dbReference type="ARBA" id="ARBA00022527"/>
    </source>
</evidence>
<comment type="catalytic activity">
    <reaction evidence="8">
        <text>L-seryl-[protein] + ATP = O-phospho-L-seryl-[protein] + ADP + H(+)</text>
        <dbReference type="Rhea" id="RHEA:17989"/>
        <dbReference type="Rhea" id="RHEA-COMP:9863"/>
        <dbReference type="Rhea" id="RHEA-COMP:11604"/>
        <dbReference type="ChEBI" id="CHEBI:15378"/>
        <dbReference type="ChEBI" id="CHEBI:29999"/>
        <dbReference type="ChEBI" id="CHEBI:30616"/>
        <dbReference type="ChEBI" id="CHEBI:83421"/>
        <dbReference type="ChEBI" id="CHEBI:456216"/>
        <dbReference type="EC" id="2.7.11.1"/>
    </reaction>
</comment>
<keyword evidence="2" id="KW-0723">Serine/threonine-protein kinase</keyword>
<sequence length="163" mass="18693">MEHKDPYIGRMLDNRYEILERIGTGGMAVVYKAKCHRLNRLVAVKILKSDLAQDEDFRRRFNAESQAVAQLSHPNIVSVYDVSRGGDIEYIVMELIDGITLKQYMEKRGQLNWRESLHFITQIMRGLSHAHSRGIVHRDIKPQNVMVLRDGSVKVADFGIACL</sequence>
<comment type="caution">
    <text evidence="11">The sequence shown here is derived from an EMBL/GenBank/DDBJ whole genome shotgun (WGS) entry which is preliminary data.</text>
</comment>
<evidence type="ECO:0000256" key="5">
    <source>
        <dbReference type="ARBA" id="ARBA00022777"/>
    </source>
</evidence>
<proteinExistence type="predicted"/>
<dbReference type="CDD" id="cd14014">
    <property type="entry name" value="STKc_PknB_like"/>
    <property type="match status" value="1"/>
</dbReference>
<gene>
    <name evidence="11" type="ORF">H9787_01040</name>
</gene>
<keyword evidence="4 9" id="KW-0547">Nucleotide-binding</keyword>
<dbReference type="PROSITE" id="PS00108">
    <property type="entry name" value="PROTEIN_KINASE_ST"/>
    <property type="match status" value="1"/>
</dbReference>
<dbReference type="InterPro" id="IPR000719">
    <property type="entry name" value="Prot_kinase_dom"/>
</dbReference>
<dbReference type="InterPro" id="IPR011009">
    <property type="entry name" value="Kinase-like_dom_sf"/>
</dbReference>
<evidence type="ECO:0000313" key="11">
    <source>
        <dbReference type="EMBL" id="HJB12278.1"/>
    </source>
</evidence>
<evidence type="ECO:0000256" key="4">
    <source>
        <dbReference type="ARBA" id="ARBA00022741"/>
    </source>
</evidence>
<dbReference type="EC" id="2.7.11.1" evidence="1"/>
<dbReference type="PROSITE" id="PS50011">
    <property type="entry name" value="PROTEIN_KINASE_DOM"/>
    <property type="match status" value="1"/>
</dbReference>
<feature type="non-terminal residue" evidence="11">
    <location>
        <position position="163"/>
    </location>
</feature>
<evidence type="ECO:0000256" key="3">
    <source>
        <dbReference type="ARBA" id="ARBA00022679"/>
    </source>
</evidence>
<dbReference type="InterPro" id="IPR017441">
    <property type="entry name" value="Protein_kinase_ATP_BS"/>
</dbReference>
<dbReference type="SUPFAM" id="SSF56112">
    <property type="entry name" value="Protein kinase-like (PK-like)"/>
    <property type="match status" value="1"/>
</dbReference>
<comment type="catalytic activity">
    <reaction evidence="7">
        <text>L-threonyl-[protein] + ATP = O-phospho-L-threonyl-[protein] + ADP + H(+)</text>
        <dbReference type="Rhea" id="RHEA:46608"/>
        <dbReference type="Rhea" id="RHEA-COMP:11060"/>
        <dbReference type="Rhea" id="RHEA-COMP:11605"/>
        <dbReference type="ChEBI" id="CHEBI:15378"/>
        <dbReference type="ChEBI" id="CHEBI:30013"/>
        <dbReference type="ChEBI" id="CHEBI:30616"/>
        <dbReference type="ChEBI" id="CHEBI:61977"/>
        <dbReference type="ChEBI" id="CHEBI:456216"/>
        <dbReference type="EC" id="2.7.11.1"/>
    </reaction>
</comment>
<dbReference type="SMART" id="SM00220">
    <property type="entry name" value="S_TKc"/>
    <property type="match status" value="1"/>
</dbReference>
<protein>
    <recommendedName>
        <fullName evidence="1">non-specific serine/threonine protein kinase</fullName>
        <ecNumber evidence="1">2.7.11.1</ecNumber>
    </recommendedName>
</protein>
<evidence type="ECO:0000313" key="12">
    <source>
        <dbReference type="Proteomes" id="UP000823824"/>
    </source>
</evidence>
<dbReference type="InterPro" id="IPR008271">
    <property type="entry name" value="Ser/Thr_kinase_AS"/>
</dbReference>
<feature type="domain" description="Protein kinase" evidence="10">
    <location>
        <begin position="16"/>
        <end position="163"/>
    </location>
</feature>
<evidence type="ECO:0000256" key="7">
    <source>
        <dbReference type="ARBA" id="ARBA00047899"/>
    </source>
</evidence>
<keyword evidence="5 11" id="KW-0418">Kinase</keyword>
<dbReference type="Gene3D" id="3.30.200.20">
    <property type="entry name" value="Phosphorylase Kinase, domain 1"/>
    <property type="match status" value="1"/>
</dbReference>
<evidence type="ECO:0000256" key="8">
    <source>
        <dbReference type="ARBA" id="ARBA00048679"/>
    </source>
</evidence>
<feature type="binding site" evidence="9">
    <location>
        <position position="45"/>
    </location>
    <ligand>
        <name>ATP</name>
        <dbReference type="ChEBI" id="CHEBI:30616"/>
    </ligand>
</feature>
<evidence type="ECO:0000256" key="1">
    <source>
        <dbReference type="ARBA" id="ARBA00012513"/>
    </source>
</evidence>
<evidence type="ECO:0000256" key="6">
    <source>
        <dbReference type="ARBA" id="ARBA00022840"/>
    </source>
</evidence>
<dbReference type="Proteomes" id="UP000823824">
    <property type="component" value="Unassembled WGS sequence"/>
</dbReference>
<reference evidence="11" key="1">
    <citation type="journal article" date="2021" name="PeerJ">
        <title>Extensive microbial diversity within the chicken gut microbiome revealed by metagenomics and culture.</title>
        <authorList>
            <person name="Gilroy R."/>
            <person name="Ravi A."/>
            <person name="Getino M."/>
            <person name="Pursley I."/>
            <person name="Horton D.L."/>
            <person name="Alikhan N.F."/>
            <person name="Baker D."/>
            <person name="Gharbi K."/>
            <person name="Hall N."/>
            <person name="Watson M."/>
            <person name="Adriaenssens E.M."/>
            <person name="Foster-Nyarko E."/>
            <person name="Jarju S."/>
            <person name="Secka A."/>
            <person name="Antonio M."/>
            <person name="Oren A."/>
            <person name="Chaudhuri R.R."/>
            <person name="La Ragione R."/>
            <person name="Hildebrand F."/>
            <person name="Pallen M.J."/>
        </authorList>
    </citation>
    <scope>NUCLEOTIDE SEQUENCE</scope>
    <source>
        <strain evidence="11">ChiBcec18-1249</strain>
    </source>
</reference>
<organism evidence="11 12">
    <name type="scientific">Candidatus Oscillibacter excrementigallinarum</name>
    <dbReference type="NCBI Taxonomy" id="2838716"/>
    <lineage>
        <taxon>Bacteria</taxon>
        <taxon>Bacillati</taxon>
        <taxon>Bacillota</taxon>
        <taxon>Clostridia</taxon>
        <taxon>Eubacteriales</taxon>
        <taxon>Oscillospiraceae</taxon>
        <taxon>Oscillibacter</taxon>
    </lineage>
</organism>
<dbReference type="AlphaFoldDB" id="A0A9D2RQT4"/>
<dbReference type="GO" id="GO:0005524">
    <property type="term" value="F:ATP binding"/>
    <property type="evidence" value="ECO:0007669"/>
    <property type="project" value="UniProtKB-UniRule"/>
</dbReference>
<dbReference type="PANTHER" id="PTHR43289">
    <property type="entry name" value="MITOGEN-ACTIVATED PROTEIN KINASE KINASE KINASE 20-RELATED"/>
    <property type="match status" value="1"/>
</dbReference>
<accession>A0A9D2RQT4</accession>
<evidence type="ECO:0000259" key="10">
    <source>
        <dbReference type="PROSITE" id="PS50011"/>
    </source>
</evidence>
<reference evidence="11" key="2">
    <citation type="submission" date="2021-04" db="EMBL/GenBank/DDBJ databases">
        <authorList>
            <person name="Gilroy R."/>
        </authorList>
    </citation>
    <scope>NUCLEOTIDE SEQUENCE</scope>
    <source>
        <strain evidence="11">ChiBcec18-1249</strain>
    </source>
</reference>
<name>A0A9D2RQT4_9FIRM</name>
<keyword evidence="6 9" id="KW-0067">ATP-binding</keyword>
<dbReference type="Gene3D" id="1.10.510.10">
    <property type="entry name" value="Transferase(Phosphotransferase) domain 1"/>
    <property type="match status" value="1"/>
</dbReference>
<dbReference type="GO" id="GO:0004674">
    <property type="term" value="F:protein serine/threonine kinase activity"/>
    <property type="evidence" value="ECO:0007669"/>
    <property type="project" value="UniProtKB-KW"/>
</dbReference>
<dbReference type="PANTHER" id="PTHR43289:SF34">
    <property type="entry name" value="SERINE_THREONINE-PROTEIN KINASE YBDM-RELATED"/>
    <property type="match status" value="1"/>
</dbReference>